<dbReference type="InterPro" id="IPR024571">
    <property type="entry name" value="ERAP1-like_C_dom"/>
</dbReference>
<dbReference type="SUPFAM" id="SSF55486">
    <property type="entry name" value="Metalloproteases ('zincins'), catalytic domain"/>
    <property type="match status" value="1"/>
</dbReference>
<evidence type="ECO:0000256" key="13">
    <source>
        <dbReference type="PIRSR" id="PIRSR634016-4"/>
    </source>
</evidence>
<evidence type="ECO:0000256" key="5">
    <source>
        <dbReference type="ARBA" id="ARBA00022670"/>
    </source>
</evidence>
<dbReference type="GO" id="GO:0042277">
    <property type="term" value="F:peptide binding"/>
    <property type="evidence" value="ECO:0007669"/>
    <property type="project" value="TreeGrafter"/>
</dbReference>
<feature type="binding site" evidence="12">
    <location>
        <position position="316"/>
    </location>
    <ligand>
        <name>Zn(2+)</name>
        <dbReference type="ChEBI" id="CHEBI:29105"/>
        <note>catalytic</note>
    </ligand>
</feature>
<dbReference type="PRINTS" id="PR00756">
    <property type="entry name" value="ALADIPTASE"/>
</dbReference>
<evidence type="ECO:0000256" key="1">
    <source>
        <dbReference type="ARBA" id="ARBA00000098"/>
    </source>
</evidence>
<evidence type="ECO:0000259" key="15">
    <source>
        <dbReference type="Pfam" id="PF01433"/>
    </source>
</evidence>
<comment type="catalytic activity">
    <reaction evidence="1">
        <text>Release of an N-terminal amino acid, Xaa-|-Yaa- from a peptide, amide or arylamide. Xaa is preferably Ala, but may be most amino acids including Pro (slow action). When a terminal hydrophobic residue is followed by a prolyl residue, the two may be released as an intact Xaa-Pro dipeptide.</text>
        <dbReference type="EC" id="3.4.11.2"/>
    </reaction>
</comment>
<dbReference type="InterPro" id="IPR001930">
    <property type="entry name" value="Peptidase_M1"/>
</dbReference>
<accession>A0A2A5S0B5</accession>
<dbReference type="EC" id="3.4.11.-" evidence="14"/>
<dbReference type="PANTHER" id="PTHR11533:SF174">
    <property type="entry name" value="PUROMYCIN-SENSITIVE AMINOPEPTIDASE-RELATED"/>
    <property type="match status" value="1"/>
</dbReference>
<reference evidence="18 19" key="1">
    <citation type="submission" date="2014-12" db="EMBL/GenBank/DDBJ databases">
        <title>Draft genome sequences of 10 type strains of Lactococcus.</title>
        <authorList>
            <person name="Sun Z."/>
            <person name="Zhong Z."/>
            <person name="Liu W."/>
            <person name="Zhang W."/>
            <person name="Zhang H."/>
        </authorList>
    </citation>
    <scope>NUCLEOTIDE SEQUENCE [LARGE SCALE GENOMIC DNA]</scope>
    <source>
        <strain evidence="18 19">DSM 20686</strain>
    </source>
</reference>
<dbReference type="GO" id="GO:0008270">
    <property type="term" value="F:zinc ion binding"/>
    <property type="evidence" value="ECO:0007669"/>
    <property type="project" value="UniProtKB-UniRule"/>
</dbReference>
<evidence type="ECO:0000256" key="8">
    <source>
        <dbReference type="ARBA" id="ARBA00022833"/>
    </source>
</evidence>
<keyword evidence="7 14" id="KW-0378">Hydrolase</keyword>
<feature type="binding site" evidence="12">
    <location>
        <position position="293"/>
    </location>
    <ligand>
        <name>Zn(2+)</name>
        <dbReference type="ChEBI" id="CHEBI:29105"/>
        <note>catalytic</note>
    </ligand>
</feature>
<dbReference type="Pfam" id="PF11838">
    <property type="entry name" value="ERAP1_C"/>
    <property type="match status" value="1"/>
</dbReference>
<dbReference type="SUPFAM" id="SSF63737">
    <property type="entry name" value="Leukotriene A4 hydrolase N-terminal domain"/>
    <property type="match status" value="1"/>
</dbReference>
<keyword evidence="4 14" id="KW-0031">Aminopeptidase</keyword>
<dbReference type="GO" id="GO:0016020">
    <property type="term" value="C:membrane"/>
    <property type="evidence" value="ECO:0007669"/>
    <property type="project" value="TreeGrafter"/>
</dbReference>
<keyword evidence="8 12" id="KW-0862">Zinc</keyword>
<dbReference type="Gene3D" id="2.60.40.1730">
    <property type="entry name" value="tricorn interacting facor f3 domain"/>
    <property type="match status" value="1"/>
</dbReference>
<evidence type="ECO:0000256" key="11">
    <source>
        <dbReference type="PIRSR" id="PIRSR634016-1"/>
    </source>
</evidence>
<feature type="binding site" evidence="12">
    <location>
        <position position="297"/>
    </location>
    <ligand>
        <name>Zn(2+)</name>
        <dbReference type="ChEBI" id="CHEBI:29105"/>
        <note>catalytic</note>
    </ligand>
</feature>
<evidence type="ECO:0000259" key="17">
    <source>
        <dbReference type="Pfam" id="PF17900"/>
    </source>
</evidence>
<dbReference type="GO" id="GO:0016285">
    <property type="term" value="F:alanyl aminopeptidase activity"/>
    <property type="evidence" value="ECO:0007669"/>
    <property type="project" value="UniProtKB-EC"/>
</dbReference>
<dbReference type="InterPro" id="IPR034016">
    <property type="entry name" value="M1_APN-typ"/>
</dbReference>
<dbReference type="Gene3D" id="2.60.40.1910">
    <property type="match status" value="1"/>
</dbReference>
<dbReference type="PANTHER" id="PTHR11533">
    <property type="entry name" value="PROTEASE M1 ZINC METALLOPROTEASE"/>
    <property type="match status" value="1"/>
</dbReference>
<evidence type="ECO:0000256" key="7">
    <source>
        <dbReference type="ARBA" id="ARBA00022801"/>
    </source>
</evidence>
<sequence>MEAMMQAFKQLYNDFKPENYNIFLDINRETKRFEGKVTVIGQAMTNSLAFHQKGLSIQSVLVNEKAVAFTIDEPAETVNFSIAELGKTKVTFTYSAALTDNMTGIYPSYYEVDGEKKQLVGTQFETHFARQAFPSIDEPAAKATFDLSVKFDEKAGESIISNMPEIANDNGVHTFDTSVKMSSYLLAFVLGDLQSKLGKTKTGTQVGVFSTKAHKLAALDFPLDIAIRVIEFYEDYFKVPYPLPHSWHIGLPDFSAGAMENWGAITYREVALLADPDNSTLESRQYVALVIAHELAHQWFGDLVTMQWWDDLWLNESFANMMEYVAVDSIEPDWHIWEQFSIAEAPMALNRDAIDGVQSVHVAVNHPDEINTLFDGAIVYAKGARLMVMLRKWLGDEAFSAGLSMYFETHQYGNTVGADLWHALSTTSGRDVSAFMTSWIDQPGYPVLSVSVEGDELVLRQQQFFTGQGSDQNRLWQIPLNSNWVGLPDVMSEAEVRIPGFAELSDQNGGLPLLFNAQNAAHYLVNYSEDLAHKVMSNLSTYDAVTKVQLIQSALKLAEGGLSEYADLVSLLANCRNESSKVVNTAISQALNALKIFIDEASESEIEFKSFVDQLFNTQYKRLGWDKIPGESFNDEQLRVLPISWEVYAEDADALAKASEIFEAHNSDIHTIPADIRQVVLKNQIVKKESDALIKQYIDAYAKTTDQTFQRELNVALSSTKNMATVAYIIKQYHNTDLVKPQDLRFWFSSLISRSFSQDAAFNWLVQNWDWVQEKLGGDMASGDFIKIIGNTFDTQDKLVAFTAFTDRFKDEPAFKRIVEMAKTQITSKIALLEAQKDKVQQAIAKVI</sequence>
<dbReference type="GO" id="GO:0070006">
    <property type="term" value="F:metalloaminopeptidase activity"/>
    <property type="evidence" value="ECO:0007669"/>
    <property type="project" value="TreeGrafter"/>
</dbReference>
<evidence type="ECO:0000256" key="4">
    <source>
        <dbReference type="ARBA" id="ARBA00022438"/>
    </source>
</evidence>
<feature type="active site" description="Proton acceptor" evidence="11">
    <location>
        <position position="294"/>
    </location>
</feature>
<dbReference type="InterPro" id="IPR042097">
    <property type="entry name" value="Aminopeptidase_N-like_N_sf"/>
</dbReference>
<comment type="caution">
    <text evidence="18">The sequence shown here is derived from an EMBL/GenBank/DDBJ whole genome shotgun (WGS) entry which is preliminary data.</text>
</comment>
<keyword evidence="6 12" id="KW-0479">Metal-binding</keyword>
<evidence type="ECO:0000256" key="3">
    <source>
        <dbReference type="ARBA" id="ARBA00011245"/>
    </source>
</evidence>
<evidence type="ECO:0000259" key="16">
    <source>
        <dbReference type="Pfam" id="PF11838"/>
    </source>
</evidence>
<dbReference type="GO" id="GO:0043171">
    <property type="term" value="P:peptide catabolic process"/>
    <property type="evidence" value="ECO:0007669"/>
    <property type="project" value="TreeGrafter"/>
</dbReference>
<dbReference type="Proteomes" id="UP000242246">
    <property type="component" value="Unassembled WGS sequence"/>
</dbReference>
<comment type="similarity">
    <text evidence="2 14">Belongs to the peptidase M1 family.</text>
</comment>
<comment type="cofactor">
    <cofactor evidence="12 14">
        <name>Zn(2+)</name>
        <dbReference type="ChEBI" id="CHEBI:29105"/>
    </cofactor>
    <text evidence="12 14">Binds 1 zinc ion per subunit.</text>
</comment>
<evidence type="ECO:0000256" key="14">
    <source>
        <dbReference type="RuleBase" id="RU364040"/>
    </source>
</evidence>
<dbReference type="CDD" id="cd09601">
    <property type="entry name" value="M1_APN-Q_like"/>
    <property type="match status" value="1"/>
</dbReference>
<dbReference type="GO" id="GO:0005615">
    <property type="term" value="C:extracellular space"/>
    <property type="evidence" value="ECO:0007669"/>
    <property type="project" value="TreeGrafter"/>
</dbReference>
<evidence type="ECO:0000256" key="2">
    <source>
        <dbReference type="ARBA" id="ARBA00010136"/>
    </source>
</evidence>
<evidence type="ECO:0000313" key="19">
    <source>
        <dbReference type="Proteomes" id="UP000242246"/>
    </source>
</evidence>
<evidence type="ECO:0000256" key="12">
    <source>
        <dbReference type="PIRSR" id="PIRSR634016-3"/>
    </source>
</evidence>
<dbReference type="Pfam" id="PF17900">
    <property type="entry name" value="Peptidase_M1_N"/>
    <property type="match status" value="1"/>
</dbReference>
<dbReference type="InterPro" id="IPR050344">
    <property type="entry name" value="Peptidase_M1_aminopeptidases"/>
</dbReference>
<protein>
    <recommendedName>
        <fullName evidence="14">Aminopeptidase</fullName>
        <ecNumber evidence="14">3.4.11.-</ecNumber>
    </recommendedName>
</protein>
<dbReference type="Pfam" id="PF01433">
    <property type="entry name" value="Peptidase_M1"/>
    <property type="match status" value="1"/>
</dbReference>
<dbReference type="EMBL" id="JXJX01000006">
    <property type="protein sequence ID" value="PCS06904.1"/>
    <property type="molecule type" value="Genomic_DNA"/>
</dbReference>
<keyword evidence="5 14" id="KW-0645">Protease</keyword>
<comment type="function">
    <text evidence="10">Aminopeptidase with broad substrate specificity to several peptides. It has more affinity for oligopeptides than for dipeptides. It plays an essential role in the metabolism, it may be involved in nitrogen supply or protein turnover.</text>
</comment>
<evidence type="ECO:0000313" key="18">
    <source>
        <dbReference type="EMBL" id="PCS06904.1"/>
    </source>
</evidence>
<evidence type="ECO:0000256" key="6">
    <source>
        <dbReference type="ARBA" id="ARBA00022723"/>
    </source>
</evidence>
<dbReference type="InterPro" id="IPR014782">
    <property type="entry name" value="Peptidase_M1_dom"/>
</dbReference>
<dbReference type="Gene3D" id="1.10.390.10">
    <property type="entry name" value="Neutral Protease Domain 2"/>
    <property type="match status" value="1"/>
</dbReference>
<feature type="site" description="Transition state stabilizer" evidence="13">
    <location>
        <position position="380"/>
    </location>
</feature>
<evidence type="ECO:0000256" key="9">
    <source>
        <dbReference type="ARBA" id="ARBA00023049"/>
    </source>
</evidence>
<dbReference type="InterPro" id="IPR027268">
    <property type="entry name" value="Peptidase_M4/M1_CTD_sf"/>
</dbReference>
<evidence type="ECO:0000256" key="10">
    <source>
        <dbReference type="ARBA" id="ARBA00057504"/>
    </source>
</evidence>
<keyword evidence="19" id="KW-1185">Reference proteome</keyword>
<gene>
    <name evidence="18" type="ORF">RU87_GL001364</name>
</gene>
<dbReference type="GO" id="GO:0005737">
    <property type="term" value="C:cytoplasm"/>
    <property type="evidence" value="ECO:0007669"/>
    <property type="project" value="UniProtKB-SubCell"/>
</dbReference>
<dbReference type="Gene3D" id="1.25.50.20">
    <property type="match status" value="1"/>
</dbReference>
<proteinExistence type="inferred from homology"/>
<feature type="domain" description="ERAP1-like C-terminal" evidence="16">
    <location>
        <begin position="513"/>
        <end position="826"/>
    </location>
</feature>
<dbReference type="STRING" id="1348632.GCA_001591745_00745"/>
<dbReference type="InterPro" id="IPR045357">
    <property type="entry name" value="Aminopeptidase_N-like_N"/>
</dbReference>
<feature type="domain" description="Aminopeptidase N-like N-terminal" evidence="17">
    <location>
        <begin position="16"/>
        <end position="185"/>
    </location>
</feature>
<keyword evidence="9 14" id="KW-0482">Metalloprotease</keyword>
<comment type="subunit">
    <text evidence="3">Monomer.</text>
</comment>
<dbReference type="AlphaFoldDB" id="A0A2A5S0B5"/>
<feature type="domain" description="Peptidase M1 membrane alanine aminopeptidase" evidence="15">
    <location>
        <begin position="221"/>
        <end position="439"/>
    </location>
</feature>
<name>A0A2A5S0B5_9LACT</name>
<dbReference type="GO" id="GO:0006508">
    <property type="term" value="P:proteolysis"/>
    <property type="evidence" value="ECO:0007669"/>
    <property type="project" value="UniProtKB-KW"/>
</dbReference>
<dbReference type="FunFam" id="1.10.390.10:FF:000013">
    <property type="entry name" value="Aminopeptidase N"/>
    <property type="match status" value="1"/>
</dbReference>
<organism evidence="18 19">
    <name type="scientific">Pseudolactococcus plantarum</name>
    <dbReference type="NCBI Taxonomy" id="1365"/>
    <lineage>
        <taxon>Bacteria</taxon>
        <taxon>Bacillati</taxon>
        <taxon>Bacillota</taxon>
        <taxon>Bacilli</taxon>
        <taxon>Lactobacillales</taxon>
        <taxon>Streptococcaceae</taxon>
        <taxon>Pseudolactococcus</taxon>
    </lineage>
</organism>